<dbReference type="InterPro" id="IPR003697">
    <property type="entry name" value="Maf-like"/>
</dbReference>
<dbReference type="HAMAP" id="MF_00528">
    <property type="entry name" value="Maf"/>
    <property type="match status" value="1"/>
</dbReference>
<comment type="caution">
    <text evidence="5">The sequence shown here is derived from an EMBL/GenBank/DDBJ whole genome shotgun (WGS) entry which is preliminary data.</text>
</comment>
<comment type="subcellular location">
    <subcellularLocation>
        <location evidence="4">Cytoplasm</location>
    </subcellularLocation>
</comment>
<evidence type="ECO:0000256" key="3">
    <source>
        <dbReference type="ARBA" id="ARBA00023080"/>
    </source>
</evidence>
<evidence type="ECO:0000256" key="1">
    <source>
        <dbReference type="ARBA" id="ARBA00001968"/>
    </source>
</evidence>
<dbReference type="EMBL" id="ASJR01000003">
    <property type="protein sequence ID" value="ERP38947.1"/>
    <property type="molecule type" value="Genomic_DNA"/>
</dbReference>
<dbReference type="SUPFAM" id="SSF52972">
    <property type="entry name" value="ITPase-like"/>
    <property type="match status" value="1"/>
</dbReference>
<organism evidence="5 6">
    <name type="scientific">Chitinivibrio alkaliphilus ACht1</name>
    <dbReference type="NCBI Taxonomy" id="1313304"/>
    <lineage>
        <taxon>Bacteria</taxon>
        <taxon>Pseudomonadati</taxon>
        <taxon>Fibrobacterota</taxon>
        <taxon>Chitinivibrionia</taxon>
        <taxon>Chitinivibrionales</taxon>
        <taxon>Chitinivibrionaceae</taxon>
        <taxon>Chitinivibrio</taxon>
    </lineage>
</organism>
<feature type="site" description="Important for substrate specificity" evidence="4">
    <location>
        <position position="172"/>
    </location>
</feature>
<dbReference type="GO" id="GO:0036218">
    <property type="term" value="F:dTTP diphosphatase activity"/>
    <property type="evidence" value="ECO:0007669"/>
    <property type="project" value="RHEA"/>
</dbReference>
<comment type="similarity">
    <text evidence="4">Belongs to the Maf family. YhdE subfamily.</text>
</comment>
<keyword evidence="3 4" id="KW-0546">Nucleotide metabolism</keyword>
<reference evidence="5 6" key="1">
    <citation type="journal article" date="2013" name="Environ. Microbiol.">
        <title>Genome analysis of Chitinivibrio alkaliphilus gen. nov., sp. nov., a novel extremely haloalkaliphilic anaerobic chitinolytic bacterium from the candidate phylum Termite Group 3.</title>
        <authorList>
            <person name="Sorokin D.Y."/>
            <person name="Gumerov V.M."/>
            <person name="Rakitin A.L."/>
            <person name="Beletsky A.V."/>
            <person name="Damste J.S."/>
            <person name="Muyzer G."/>
            <person name="Mardanov A.V."/>
            <person name="Ravin N.V."/>
        </authorList>
    </citation>
    <scope>NUCLEOTIDE SEQUENCE [LARGE SCALE GENOMIC DNA]</scope>
    <source>
        <strain evidence="5 6">ACht1</strain>
    </source>
</reference>
<dbReference type="GO" id="GO:0009117">
    <property type="term" value="P:nucleotide metabolic process"/>
    <property type="evidence" value="ECO:0007669"/>
    <property type="project" value="UniProtKB-KW"/>
</dbReference>
<dbReference type="GO" id="GO:0005737">
    <property type="term" value="C:cytoplasm"/>
    <property type="evidence" value="ECO:0007669"/>
    <property type="project" value="UniProtKB-SubCell"/>
</dbReference>
<dbReference type="Pfam" id="PF02545">
    <property type="entry name" value="Maf"/>
    <property type="match status" value="1"/>
</dbReference>
<comment type="caution">
    <text evidence="4">Lacks conserved residue(s) required for the propagation of feature annotation.</text>
</comment>
<evidence type="ECO:0000313" key="6">
    <source>
        <dbReference type="Proteomes" id="UP000017148"/>
    </source>
</evidence>
<keyword evidence="6" id="KW-1185">Reference proteome</keyword>
<feature type="site" description="Important for substrate specificity" evidence="4">
    <location>
        <position position="88"/>
    </location>
</feature>
<dbReference type="PANTHER" id="PTHR43213">
    <property type="entry name" value="BIFUNCTIONAL DTTP/UTP PYROPHOSPHATASE/METHYLTRANSFERASE PROTEIN-RELATED"/>
    <property type="match status" value="1"/>
</dbReference>
<dbReference type="PATRIC" id="fig|1313304.3.peg.418"/>
<comment type="function">
    <text evidence="4">Nucleoside triphosphate pyrophosphatase that hydrolyzes dTTP and UTP. May have a dual role in cell division arrest and in preventing the incorporation of modified nucleotides into cellular nucleic acids.</text>
</comment>
<evidence type="ECO:0000256" key="4">
    <source>
        <dbReference type="HAMAP-Rule" id="MF_00528"/>
    </source>
</evidence>
<evidence type="ECO:0000256" key="2">
    <source>
        <dbReference type="ARBA" id="ARBA00022801"/>
    </source>
</evidence>
<comment type="catalytic activity">
    <reaction evidence="4">
        <text>dTTP + H2O = dTMP + diphosphate + H(+)</text>
        <dbReference type="Rhea" id="RHEA:28534"/>
        <dbReference type="ChEBI" id="CHEBI:15377"/>
        <dbReference type="ChEBI" id="CHEBI:15378"/>
        <dbReference type="ChEBI" id="CHEBI:33019"/>
        <dbReference type="ChEBI" id="CHEBI:37568"/>
        <dbReference type="ChEBI" id="CHEBI:63528"/>
        <dbReference type="EC" id="3.6.1.9"/>
    </reaction>
</comment>
<keyword evidence="2 4" id="KW-0378">Hydrolase</keyword>
<keyword evidence="4" id="KW-0963">Cytoplasm</keyword>
<gene>
    <name evidence="5" type="ORF">CALK_0435</name>
</gene>
<feature type="active site" description="Proton acceptor" evidence="4">
    <location>
        <position position="87"/>
    </location>
</feature>
<protein>
    <recommendedName>
        <fullName evidence="4">dTTP/UTP pyrophosphatase</fullName>
        <shortName evidence="4">dTTPase/UTPase</shortName>
        <ecNumber evidence="4">3.6.1.9</ecNumber>
    </recommendedName>
    <alternativeName>
        <fullName evidence="4">Nucleoside triphosphate pyrophosphatase</fullName>
    </alternativeName>
    <alternativeName>
        <fullName evidence="4">Nucleotide pyrophosphatase</fullName>
        <shortName evidence="4">Nucleotide PPase</shortName>
    </alternativeName>
</protein>
<dbReference type="PANTHER" id="PTHR43213:SF5">
    <property type="entry name" value="BIFUNCTIONAL DTTP_UTP PYROPHOSPHATASE_METHYLTRANSFERASE PROTEIN-RELATED"/>
    <property type="match status" value="1"/>
</dbReference>
<feature type="site" description="Important for substrate specificity" evidence="4">
    <location>
        <position position="27"/>
    </location>
</feature>
<dbReference type="EC" id="3.6.1.9" evidence="4"/>
<comment type="catalytic activity">
    <reaction evidence="4">
        <text>UTP + H2O = UMP + diphosphate + H(+)</text>
        <dbReference type="Rhea" id="RHEA:29395"/>
        <dbReference type="ChEBI" id="CHEBI:15377"/>
        <dbReference type="ChEBI" id="CHEBI:15378"/>
        <dbReference type="ChEBI" id="CHEBI:33019"/>
        <dbReference type="ChEBI" id="CHEBI:46398"/>
        <dbReference type="ChEBI" id="CHEBI:57865"/>
        <dbReference type="EC" id="3.6.1.9"/>
    </reaction>
</comment>
<evidence type="ECO:0000313" key="5">
    <source>
        <dbReference type="EMBL" id="ERP38947.1"/>
    </source>
</evidence>
<dbReference type="eggNOG" id="COG0424">
    <property type="taxonomic scope" value="Bacteria"/>
</dbReference>
<comment type="cofactor">
    <cofactor evidence="1 4">
        <name>a divalent metal cation</name>
        <dbReference type="ChEBI" id="CHEBI:60240"/>
    </cofactor>
</comment>
<name>U7DA96_9BACT</name>
<dbReference type="NCBIfam" id="TIGR00172">
    <property type="entry name" value="maf"/>
    <property type="match status" value="1"/>
</dbReference>
<proteinExistence type="inferred from homology"/>
<dbReference type="GO" id="GO:0036221">
    <property type="term" value="F:UTP diphosphatase activity"/>
    <property type="evidence" value="ECO:0007669"/>
    <property type="project" value="RHEA"/>
</dbReference>
<dbReference type="RefSeq" id="WP_022635975.1">
    <property type="nucleotide sequence ID" value="NZ_ASJR01000003.1"/>
</dbReference>
<dbReference type="OrthoDB" id="9807767at2"/>
<dbReference type="STRING" id="1313304.CALK_0435"/>
<dbReference type="CDD" id="cd00555">
    <property type="entry name" value="Maf"/>
    <property type="match status" value="1"/>
</dbReference>
<sequence>MPEYNAPAVPWFKEESAPLVLASQSPRRKEILSDYMGITVEVCPGTVQSEHTYFETAPVEKAITTLATAKASSLPSQYAQRVILAADTVVEIDGTVLGKPHDRKHARRMLKQLSGRSHTVITAVAVLHRQRGISLVTTESTEVTFRPLSEYDIERYLSFNLYGDKAGAYGIQGAGALLVASISGCFYNVMGLPPAKTIELLRQYTIQQDTRHEYK</sequence>
<dbReference type="PIRSF" id="PIRSF006305">
    <property type="entry name" value="Maf"/>
    <property type="match status" value="1"/>
</dbReference>
<accession>U7DA96</accession>
<dbReference type="Gene3D" id="3.90.950.10">
    <property type="match status" value="1"/>
</dbReference>
<dbReference type="Proteomes" id="UP000017148">
    <property type="component" value="Unassembled WGS sequence"/>
</dbReference>
<dbReference type="InterPro" id="IPR029001">
    <property type="entry name" value="ITPase-like_fam"/>
</dbReference>
<dbReference type="AlphaFoldDB" id="U7DA96"/>